<dbReference type="EMBL" id="KZ293662">
    <property type="protein sequence ID" value="PBK91294.1"/>
    <property type="molecule type" value="Genomic_DNA"/>
</dbReference>
<name>A0A2H3DBW7_ARMGA</name>
<sequence length="681" mass="74323">MSLEDLLSPLISSGYEPCPTEPTSPGNDLPWTAYPELSHYFENASPLSSSSSSYSGDSLQSQSASPPNVQPMNVAFVLPDASSFGDLDISSTGAFFDGINTDMHATNTLAARACSYTPVSSLSSSPPNFESIDVASTIHDASRSASPLSSTPSSSSEISLQSQSSSPPIFQPTDVAFTPADASRSFDALDFWSTEACFDGMDGKKDATNSYRNHTVDDFGFLHPPQVEDDTINDIWDDRVDYGTVRGEHDGTGFGTIAGSISTALNSHASAQRSPFDEVYPLSSVRGGNDFGFYSQGNGAYGLDMNVQSYTTHAGAYRQELSDHAGLRTSNDYLELPQIVPPSSQVYIPRQESEVVLDSVSNHHAGESRPYFENTIVTPPLNSITFNGFSSTEMEADSHISAPSTESSASSTSLPVQESSQARPHAAHSTSVFMPSLDAYAAASSSKTTLNQVFKQDQVPSQAVAITDAKFNTFGRIGRSTASKGESKKAKRKPYQKSPHGPSPSRREMQPPPSESHRFIDGRHKYERLTDLEIRNLLEIYNVAEEQVSSVFYGLRRQHTSDTLYICPMDKVQLTLAQFEAHCMKHHSTVACDPACPNQGNKAPTNHTNLCRWAITCHAHASYPSVHSTSVAMRHFENMHLRTHGLQCAHCESVHEGVRTLFRHMADGRGCKNMTEWRHRQ</sequence>
<evidence type="ECO:0000256" key="1">
    <source>
        <dbReference type="SAM" id="MobiDB-lite"/>
    </source>
</evidence>
<dbReference type="Proteomes" id="UP000217790">
    <property type="component" value="Unassembled WGS sequence"/>
</dbReference>
<evidence type="ECO:0000313" key="3">
    <source>
        <dbReference type="Proteomes" id="UP000217790"/>
    </source>
</evidence>
<organism evidence="2 3">
    <name type="scientific">Armillaria gallica</name>
    <name type="common">Bulbous honey fungus</name>
    <name type="synonym">Armillaria bulbosa</name>
    <dbReference type="NCBI Taxonomy" id="47427"/>
    <lineage>
        <taxon>Eukaryota</taxon>
        <taxon>Fungi</taxon>
        <taxon>Dikarya</taxon>
        <taxon>Basidiomycota</taxon>
        <taxon>Agaricomycotina</taxon>
        <taxon>Agaricomycetes</taxon>
        <taxon>Agaricomycetidae</taxon>
        <taxon>Agaricales</taxon>
        <taxon>Marasmiineae</taxon>
        <taxon>Physalacriaceae</taxon>
        <taxon>Armillaria</taxon>
    </lineage>
</organism>
<evidence type="ECO:0000313" key="2">
    <source>
        <dbReference type="EMBL" id="PBK91294.1"/>
    </source>
</evidence>
<proteinExistence type="predicted"/>
<feature type="region of interest" description="Disordered" evidence="1">
    <location>
        <begin position="477"/>
        <end position="522"/>
    </location>
</feature>
<dbReference type="OMA" id="RPYFENT"/>
<feature type="compositionally biased region" description="Basic and acidic residues" evidence="1">
    <location>
        <begin position="505"/>
        <end position="522"/>
    </location>
</feature>
<protein>
    <submittedName>
        <fullName evidence="2">Uncharacterized protein</fullName>
    </submittedName>
</protein>
<dbReference type="InParanoid" id="A0A2H3DBW7"/>
<feature type="region of interest" description="Disordered" evidence="1">
    <location>
        <begin position="143"/>
        <end position="174"/>
    </location>
</feature>
<feature type="region of interest" description="Disordered" evidence="1">
    <location>
        <begin position="395"/>
        <end position="429"/>
    </location>
</feature>
<gene>
    <name evidence="2" type="ORF">ARMGADRAFT_219541</name>
</gene>
<dbReference type="AlphaFoldDB" id="A0A2H3DBW7"/>
<accession>A0A2H3DBW7</accession>
<feature type="compositionally biased region" description="Low complexity" evidence="1">
    <location>
        <begin position="143"/>
        <end position="168"/>
    </location>
</feature>
<feature type="compositionally biased region" description="Polar residues" evidence="1">
    <location>
        <begin position="414"/>
        <end position="429"/>
    </location>
</feature>
<keyword evidence="3" id="KW-1185">Reference proteome</keyword>
<reference evidence="3" key="1">
    <citation type="journal article" date="2017" name="Nat. Ecol. Evol.">
        <title>Genome expansion and lineage-specific genetic innovations in the forest pathogenic fungi Armillaria.</title>
        <authorList>
            <person name="Sipos G."/>
            <person name="Prasanna A.N."/>
            <person name="Walter M.C."/>
            <person name="O'Connor E."/>
            <person name="Balint B."/>
            <person name="Krizsan K."/>
            <person name="Kiss B."/>
            <person name="Hess J."/>
            <person name="Varga T."/>
            <person name="Slot J."/>
            <person name="Riley R."/>
            <person name="Boka B."/>
            <person name="Rigling D."/>
            <person name="Barry K."/>
            <person name="Lee J."/>
            <person name="Mihaltcheva S."/>
            <person name="LaButti K."/>
            <person name="Lipzen A."/>
            <person name="Waldron R."/>
            <person name="Moloney N.M."/>
            <person name="Sperisen C."/>
            <person name="Kredics L."/>
            <person name="Vagvoelgyi C."/>
            <person name="Patrignani A."/>
            <person name="Fitzpatrick D."/>
            <person name="Nagy I."/>
            <person name="Doyle S."/>
            <person name="Anderson J.B."/>
            <person name="Grigoriev I.V."/>
            <person name="Gueldener U."/>
            <person name="Muensterkoetter M."/>
            <person name="Nagy L.G."/>
        </authorList>
    </citation>
    <scope>NUCLEOTIDE SEQUENCE [LARGE SCALE GENOMIC DNA]</scope>
    <source>
        <strain evidence="3">Ar21-2</strain>
    </source>
</reference>
<dbReference type="OrthoDB" id="3011067at2759"/>
<feature type="compositionally biased region" description="Low complexity" evidence="1">
    <location>
        <begin position="399"/>
        <end position="413"/>
    </location>
</feature>